<organism evidence="1 2">
    <name type="scientific">Cerasibacillus terrae</name>
    <dbReference type="NCBI Taxonomy" id="2498845"/>
    <lineage>
        <taxon>Bacteria</taxon>
        <taxon>Bacillati</taxon>
        <taxon>Bacillota</taxon>
        <taxon>Bacilli</taxon>
        <taxon>Bacillales</taxon>
        <taxon>Bacillaceae</taxon>
        <taxon>Cerasibacillus</taxon>
    </lineage>
</organism>
<keyword evidence="2" id="KW-1185">Reference proteome</keyword>
<reference evidence="1 2" key="1">
    <citation type="submission" date="2019-06" db="EMBL/GenBank/DDBJ databases">
        <title>Cerasibacillus sp. nov., isolated from maize field.</title>
        <authorList>
            <person name="Lin S.-Y."/>
            <person name="Tsai C.-F."/>
            <person name="Young C.-C."/>
        </authorList>
    </citation>
    <scope>NUCLEOTIDE SEQUENCE [LARGE SCALE GENOMIC DNA]</scope>
    <source>
        <strain evidence="1 2">CC-CFT480</strain>
    </source>
</reference>
<protein>
    <submittedName>
        <fullName evidence="1">Uncharacterized protein</fullName>
    </submittedName>
</protein>
<dbReference type="EMBL" id="VDUW01000006">
    <property type="protein sequence ID" value="TXL64087.1"/>
    <property type="molecule type" value="Genomic_DNA"/>
</dbReference>
<accession>A0A5C8NSE7</accession>
<dbReference type="RefSeq" id="WP_147667987.1">
    <property type="nucleotide sequence ID" value="NZ_VDUW01000006.1"/>
</dbReference>
<comment type="caution">
    <text evidence="1">The sequence shown here is derived from an EMBL/GenBank/DDBJ whole genome shotgun (WGS) entry which is preliminary data.</text>
</comment>
<dbReference type="AlphaFoldDB" id="A0A5C8NSE7"/>
<dbReference type="OrthoDB" id="2706316at2"/>
<evidence type="ECO:0000313" key="1">
    <source>
        <dbReference type="EMBL" id="TXL64087.1"/>
    </source>
</evidence>
<proteinExistence type="predicted"/>
<name>A0A5C8NSE7_9BACI</name>
<sequence length="89" mass="10717">MGYILPIENHVGKDYQKRIHQEKKNKMYIEQPYKIILNKKYDEFKKAPLRKRKAMKRKYYVPEKTLNTDKHNVGGAYLTEKGQFVNDII</sequence>
<gene>
    <name evidence="1" type="ORF">FHP05_10395</name>
</gene>
<dbReference type="Proteomes" id="UP000321574">
    <property type="component" value="Unassembled WGS sequence"/>
</dbReference>
<evidence type="ECO:0000313" key="2">
    <source>
        <dbReference type="Proteomes" id="UP000321574"/>
    </source>
</evidence>